<organism evidence="2 3">
    <name type="scientific">Blyttiomyces helicus</name>
    <dbReference type="NCBI Taxonomy" id="388810"/>
    <lineage>
        <taxon>Eukaryota</taxon>
        <taxon>Fungi</taxon>
        <taxon>Fungi incertae sedis</taxon>
        <taxon>Chytridiomycota</taxon>
        <taxon>Chytridiomycota incertae sedis</taxon>
        <taxon>Chytridiomycetes</taxon>
        <taxon>Chytridiomycetes incertae sedis</taxon>
        <taxon>Blyttiomyces</taxon>
    </lineage>
</organism>
<feature type="transmembrane region" description="Helical" evidence="1">
    <location>
        <begin position="20"/>
        <end position="43"/>
    </location>
</feature>
<proteinExistence type="predicted"/>
<name>A0A4P9W4H4_9FUNG</name>
<dbReference type="Proteomes" id="UP000269721">
    <property type="component" value="Unassembled WGS sequence"/>
</dbReference>
<dbReference type="EMBL" id="KZ997901">
    <property type="protein sequence ID" value="RKO86802.1"/>
    <property type="molecule type" value="Genomic_DNA"/>
</dbReference>
<keyword evidence="1" id="KW-0812">Transmembrane</keyword>
<dbReference type="AlphaFoldDB" id="A0A4P9W4H4"/>
<evidence type="ECO:0000313" key="2">
    <source>
        <dbReference type="EMBL" id="RKO86802.1"/>
    </source>
</evidence>
<keyword evidence="3" id="KW-1185">Reference proteome</keyword>
<gene>
    <name evidence="2" type="ORF">BDK51DRAFT_42580</name>
</gene>
<evidence type="ECO:0000256" key="1">
    <source>
        <dbReference type="SAM" id="Phobius"/>
    </source>
</evidence>
<keyword evidence="1" id="KW-1133">Transmembrane helix</keyword>
<reference evidence="3" key="1">
    <citation type="journal article" date="2018" name="Nat. Microbiol.">
        <title>Leveraging single-cell genomics to expand the fungal tree of life.</title>
        <authorList>
            <person name="Ahrendt S.R."/>
            <person name="Quandt C.A."/>
            <person name="Ciobanu D."/>
            <person name="Clum A."/>
            <person name="Salamov A."/>
            <person name="Andreopoulos B."/>
            <person name="Cheng J.F."/>
            <person name="Woyke T."/>
            <person name="Pelin A."/>
            <person name="Henrissat B."/>
            <person name="Reynolds N.K."/>
            <person name="Benny G.L."/>
            <person name="Smith M.E."/>
            <person name="James T.Y."/>
            <person name="Grigoriev I.V."/>
        </authorList>
    </citation>
    <scope>NUCLEOTIDE SEQUENCE [LARGE SCALE GENOMIC DNA]</scope>
</reference>
<sequence>MRRKWGFEGEILHETKFDNVPFYFGVAASLGTLEALEAIGNILPSSLALPPIMQFTTVIACLVAITSVAVHAAPTPATAIICHIINKKKICIETTISK</sequence>
<keyword evidence="1" id="KW-0472">Membrane</keyword>
<protein>
    <submittedName>
        <fullName evidence="2">Uncharacterized protein</fullName>
    </submittedName>
</protein>
<feature type="transmembrane region" description="Helical" evidence="1">
    <location>
        <begin position="55"/>
        <end position="73"/>
    </location>
</feature>
<evidence type="ECO:0000313" key="3">
    <source>
        <dbReference type="Proteomes" id="UP000269721"/>
    </source>
</evidence>
<accession>A0A4P9W4H4</accession>